<dbReference type="EMBL" id="AZGO01000008">
    <property type="protein sequence ID" value="KRM37900.1"/>
    <property type="molecule type" value="Genomic_DNA"/>
</dbReference>
<dbReference type="RefSeq" id="WP_057805859.1">
    <property type="nucleotide sequence ID" value="NZ_AZGO01000008.1"/>
</dbReference>
<feature type="transmembrane region" description="Helical" evidence="1">
    <location>
        <begin position="146"/>
        <end position="165"/>
    </location>
</feature>
<keyword evidence="1" id="KW-1133">Transmembrane helix</keyword>
<gene>
    <name evidence="4" type="ORF">FD34_GL000517</name>
</gene>
<dbReference type="InterPro" id="IPR010627">
    <property type="entry name" value="Prepilin_pept_A24_N"/>
</dbReference>
<feature type="transmembrane region" description="Helical" evidence="1">
    <location>
        <begin position="94"/>
        <end position="112"/>
    </location>
</feature>
<feature type="transmembrane region" description="Helical" evidence="1">
    <location>
        <begin position="119"/>
        <end position="140"/>
    </location>
</feature>
<dbReference type="Proteomes" id="UP000051085">
    <property type="component" value="Unassembled WGS sequence"/>
</dbReference>
<sequence length="226" mass="25341">MFTKLFVTIIAVVLASFTTLCAQRSGSGQSPWSPARSYCDHCHHPLTWWQLFPLIGWVVQGGRCHFCREHITVYDPFCELTCGLFAWVLAGPDLFHSLLAVLVIQALLFIASCDYFYQYLYPLSLVGLLPLPLLIPGWTVPDPLDLLIGTIFLILLTIMVVHYHWLGDGDVLFIAILLGALGTEHTAMITLLACLFTLPVFFHNHRARLPFLPALCLATLIILISY</sequence>
<keyword evidence="1" id="KW-0812">Transmembrane</keyword>
<dbReference type="GO" id="GO:0004190">
    <property type="term" value="F:aspartic-type endopeptidase activity"/>
    <property type="evidence" value="ECO:0007669"/>
    <property type="project" value="InterPro"/>
</dbReference>
<feature type="transmembrane region" description="Helical" evidence="1">
    <location>
        <begin position="172"/>
        <end position="201"/>
    </location>
</feature>
<dbReference type="PANTHER" id="PTHR30487:SF0">
    <property type="entry name" value="PREPILIN LEADER PEPTIDASE_N-METHYLTRANSFERASE-RELATED"/>
    <property type="match status" value="1"/>
</dbReference>
<dbReference type="AlphaFoldDB" id="A0A922TNC2"/>
<accession>A0A922TNC2</accession>
<comment type="caution">
    <text evidence="4">The sequence shown here is derived from an EMBL/GenBank/DDBJ whole genome shotgun (WGS) entry which is preliminary data.</text>
</comment>
<organism evidence="4 5">
    <name type="scientific">Limosilactobacillus pontis DSM 8475</name>
    <dbReference type="NCBI Taxonomy" id="1423794"/>
    <lineage>
        <taxon>Bacteria</taxon>
        <taxon>Bacillati</taxon>
        <taxon>Bacillota</taxon>
        <taxon>Bacilli</taxon>
        <taxon>Lactobacillales</taxon>
        <taxon>Lactobacillaceae</taxon>
        <taxon>Limosilactobacillus</taxon>
    </lineage>
</organism>
<feature type="transmembrane region" description="Helical" evidence="1">
    <location>
        <begin position="207"/>
        <end position="225"/>
    </location>
</feature>
<feature type="domain" description="Prepilin peptidase A24 N-terminal" evidence="3">
    <location>
        <begin position="9"/>
        <end position="89"/>
    </location>
</feature>
<evidence type="ECO:0000313" key="4">
    <source>
        <dbReference type="EMBL" id="KRM37900.1"/>
    </source>
</evidence>
<dbReference type="InterPro" id="IPR050882">
    <property type="entry name" value="Prepilin_peptidase/N-MTase"/>
</dbReference>
<reference evidence="4 5" key="1">
    <citation type="journal article" date="2015" name="Genome Announc.">
        <title>Expanding the biotechnology potential of lactobacilli through comparative genomics of 213 strains and associated genera.</title>
        <authorList>
            <person name="Sun Z."/>
            <person name="Harris H.M."/>
            <person name="McCann A."/>
            <person name="Guo C."/>
            <person name="Argimon S."/>
            <person name="Zhang W."/>
            <person name="Yang X."/>
            <person name="Jeffery I.B."/>
            <person name="Cooney J.C."/>
            <person name="Kagawa T.F."/>
            <person name="Liu W."/>
            <person name="Song Y."/>
            <person name="Salvetti E."/>
            <person name="Wrobel A."/>
            <person name="Rasinkangas P."/>
            <person name="Parkhill J."/>
            <person name="Rea M.C."/>
            <person name="O'Sullivan O."/>
            <person name="Ritari J."/>
            <person name="Douillard F.P."/>
            <person name="Paul Ross R."/>
            <person name="Yang R."/>
            <person name="Briner A.E."/>
            <person name="Felis G.E."/>
            <person name="de Vos W.M."/>
            <person name="Barrangou R."/>
            <person name="Klaenhammer T.R."/>
            <person name="Caufield P.W."/>
            <person name="Cui Y."/>
            <person name="Zhang H."/>
            <person name="O'Toole P.W."/>
        </authorList>
    </citation>
    <scope>NUCLEOTIDE SEQUENCE [LARGE SCALE GENOMIC DNA]</scope>
    <source>
        <strain evidence="4 5">DSM 8475</strain>
    </source>
</reference>
<evidence type="ECO:0000256" key="1">
    <source>
        <dbReference type="SAM" id="Phobius"/>
    </source>
</evidence>
<name>A0A922TNC2_9LACO</name>
<feature type="chain" id="PRO_5038505402" evidence="2">
    <location>
        <begin position="23"/>
        <end position="226"/>
    </location>
</feature>
<keyword evidence="2" id="KW-0732">Signal</keyword>
<dbReference type="GeneID" id="87979297"/>
<evidence type="ECO:0000256" key="2">
    <source>
        <dbReference type="SAM" id="SignalP"/>
    </source>
</evidence>
<dbReference type="Pfam" id="PF06750">
    <property type="entry name" value="A24_N_bact"/>
    <property type="match status" value="1"/>
</dbReference>
<protein>
    <submittedName>
        <fullName evidence="4">Bacterial peptidase a24, n-terminal domain protein</fullName>
    </submittedName>
</protein>
<evidence type="ECO:0000259" key="3">
    <source>
        <dbReference type="Pfam" id="PF06750"/>
    </source>
</evidence>
<proteinExistence type="predicted"/>
<dbReference type="GO" id="GO:0006465">
    <property type="term" value="P:signal peptide processing"/>
    <property type="evidence" value="ECO:0007669"/>
    <property type="project" value="TreeGrafter"/>
</dbReference>
<feature type="signal peptide" evidence="2">
    <location>
        <begin position="1"/>
        <end position="22"/>
    </location>
</feature>
<evidence type="ECO:0000313" key="5">
    <source>
        <dbReference type="Proteomes" id="UP000051085"/>
    </source>
</evidence>
<dbReference type="GO" id="GO:0005886">
    <property type="term" value="C:plasma membrane"/>
    <property type="evidence" value="ECO:0007669"/>
    <property type="project" value="UniProtKB-SubCell"/>
</dbReference>
<dbReference type="PANTHER" id="PTHR30487">
    <property type="entry name" value="TYPE 4 PREPILIN-LIKE PROTEINS LEADER PEPTIDE-PROCESSING ENZYME"/>
    <property type="match status" value="1"/>
</dbReference>
<keyword evidence="1" id="KW-0472">Membrane</keyword>